<reference evidence="2" key="1">
    <citation type="journal article" date="2020" name="Nat. Commun.">
        <title>Genome sequence of the cluster root forming white lupin.</title>
        <authorList>
            <person name="Hufnagel B."/>
            <person name="Marques A."/>
            <person name="Soriano A."/>
            <person name="Marques L."/>
            <person name="Divol F."/>
            <person name="Doumas P."/>
            <person name="Sallet E."/>
            <person name="Mancinotti D."/>
            <person name="Carrere S."/>
            <person name="Marande W."/>
            <person name="Arribat S."/>
            <person name="Keller J."/>
            <person name="Huneau C."/>
            <person name="Blein T."/>
            <person name="Aime D."/>
            <person name="Laguerre M."/>
            <person name="Taylor J."/>
            <person name="Schubert V."/>
            <person name="Nelson M."/>
            <person name="Geu-Flores F."/>
            <person name="Crespi M."/>
            <person name="Gallardo-Guerrero K."/>
            <person name="Delaux P.-M."/>
            <person name="Salse J."/>
            <person name="Berges H."/>
            <person name="Guyot R."/>
            <person name="Gouzy J."/>
            <person name="Peret B."/>
        </authorList>
    </citation>
    <scope>NUCLEOTIDE SEQUENCE [LARGE SCALE GENOMIC DNA]</scope>
    <source>
        <strain evidence="2">cv. Amiga</strain>
    </source>
</reference>
<evidence type="ECO:0000313" key="1">
    <source>
        <dbReference type="EMBL" id="KAE9603044.1"/>
    </source>
</evidence>
<organism evidence="1 2">
    <name type="scientific">Lupinus albus</name>
    <name type="common">White lupine</name>
    <name type="synonym">Lupinus termis</name>
    <dbReference type="NCBI Taxonomy" id="3870"/>
    <lineage>
        <taxon>Eukaryota</taxon>
        <taxon>Viridiplantae</taxon>
        <taxon>Streptophyta</taxon>
        <taxon>Embryophyta</taxon>
        <taxon>Tracheophyta</taxon>
        <taxon>Spermatophyta</taxon>
        <taxon>Magnoliopsida</taxon>
        <taxon>eudicotyledons</taxon>
        <taxon>Gunneridae</taxon>
        <taxon>Pentapetalae</taxon>
        <taxon>rosids</taxon>
        <taxon>fabids</taxon>
        <taxon>Fabales</taxon>
        <taxon>Fabaceae</taxon>
        <taxon>Papilionoideae</taxon>
        <taxon>50 kb inversion clade</taxon>
        <taxon>genistoids sensu lato</taxon>
        <taxon>core genistoids</taxon>
        <taxon>Genisteae</taxon>
        <taxon>Lupinus</taxon>
    </lineage>
</organism>
<dbReference type="Proteomes" id="UP000447434">
    <property type="component" value="Chromosome 12"/>
</dbReference>
<gene>
    <name evidence="1" type="ORF">Lalb_Chr12g0206131</name>
</gene>
<comment type="caution">
    <text evidence="1">The sequence shown here is derived from an EMBL/GenBank/DDBJ whole genome shotgun (WGS) entry which is preliminary data.</text>
</comment>
<sequence>MVATAATAIKGRQWWISSQLRSIDGGETSKPLLLLVVGENLQAPPHARRWIGVASYSPAITPARLTDASPPLKTTTKLCSLLLSSLTVVVSECQGDDYPLFVSVSAQPRRLNSGVV</sequence>
<dbReference type="EMBL" id="WOCE01000012">
    <property type="protein sequence ID" value="KAE9603044.1"/>
    <property type="molecule type" value="Genomic_DNA"/>
</dbReference>
<protein>
    <submittedName>
        <fullName evidence="1">Uncharacterized protein</fullName>
    </submittedName>
</protein>
<proteinExistence type="predicted"/>
<name>A0A6A4PP70_LUPAL</name>
<accession>A0A6A4PP70</accession>
<dbReference type="AlphaFoldDB" id="A0A6A4PP70"/>
<evidence type="ECO:0000313" key="2">
    <source>
        <dbReference type="Proteomes" id="UP000447434"/>
    </source>
</evidence>
<keyword evidence="2" id="KW-1185">Reference proteome</keyword>